<keyword evidence="1" id="KW-0677">Repeat</keyword>
<dbReference type="InterPro" id="IPR011990">
    <property type="entry name" value="TPR-like_helical_dom_sf"/>
</dbReference>
<dbReference type="InterPro" id="IPR002885">
    <property type="entry name" value="PPR_rpt"/>
</dbReference>
<dbReference type="InterPro" id="IPR046848">
    <property type="entry name" value="E_motif"/>
</dbReference>
<dbReference type="Gene3D" id="1.25.40.10">
    <property type="entry name" value="Tetratricopeptide repeat domain"/>
    <property type="match status" value="4"/>
</dbReference>
<feature type="repeat" description="PPR" evidence="2">
    <location>
        <begin position="89"/>
        <end position="123"/>
    </location>
</feature>
<dbReference type="AlphaFoldDB" id="A0AA89BGA7"/>
<dbReference type="PANTHER" id="PTHR47926:SF526">
    <property type="entry name" value="PENTACOTRIPEPTIDE-REPEAT REGION OF PRORP DOMAIN-CONTAINING PROTEIN"/>
    <property type="match status" value="1"/>
</dbReference>
<dbReference type="Pfam" id="PF20431">
    <property type="entry name" value="E_motif"/>
    <property type="match status" value="1"/>
</dbReference>
<dbReference type="Proteomes" id="UP001188597">
    <property type="component" value="Unassembled WGS sequence"/>
</dbReference>
<feature type="repeat" description="PPR" evidence="2">
    <location>
        <begin position="193"/>
        <end position="223"/>
    </location>
</feature>
<evidence type="ECO:0000256" key="1">
    <source>
        <dbReference type="ARBA" id="ARBA00022737"/>
    </source>
</evidence>
<dbReference type="GO" id="GO:0009451">
    <property type="term" value="P:RNA modification"/>
    <property type="evidence" value="ECO:0007669"/>
    <property type="project" value="InterPro"/>
</dbReference>
<accession>A0AA89BGA7</accession>
<feature type="repeat" description="PPR" evidence="2">
    <location>
        <begin position="224"/>
        <end position="258"/>
    </location>
</feature>
<dbReference type="Pfam" id="PF13041">
    <property type="entry name" value="PPR_2"/>
    <property type="match status" value="3"/>
</dbReference>
<dbReference type="EMBL" id="JAVXUP010000016">
    <property type="protein sequence ID" value="KAK3042734.1"/>
    <property type="molecule type" value="Genomic_DNA"/>
</dbReference>
<sequence>MTVASTSKLATPWILVEEAIPGSPTSPRAPQQHLFSLLQNCNTIKKATQIITNGFSQKNSFLLKLLSLYISSDHLHYVHQVFKGVKSPSTAVWNQIIRSHVKGGTPRKSVEFYNQMQASNALPDGYTYSSTINGCAKARQLREGQQVHARVLANGSFSNVFVQTNLVNLYAVGGGKSGLAKARKVFDEMTERSVVSWNSMLAGFVRCVDLDGARRVFDQMPERNVVSWTTMVSGYAQNGRCKQALALFREMLRARVELDQVTLVAALSACAEIGDLKKGRWIHAYIDGNFRFGNQPLKLSLNNALIHMYASCGVIEEAYDVFIQMPQTSTVSWTTMITGFAKQGRGKEALTVFRWMQSLDESGAKPDEITLFGVLCACSHAGFVDKGCHYFKCMNQKWGIEPRIEHYGCIVDLLSRAGYLDEAHRLVETMPMKPNDAVWGALLSGCRIYRNVELASQVAQKLAMELDPDQAAGYFVLLSNVFDTAQRWKDVVTMRQKMIGMGVKKTPGRSWVQIAGIVHDFLAGDRTHKHTLPIYKMLAGITRQVKQEGYKPDISQVLLGVEE</sequence>
<dbReference type="PROSITE" id="PS51375">
    <property type="entry name" value="PPR"/>
    <property type="match status" value="5"/>
</dbReference>
<proteinExistence type="predicted"/>
<evidence type="ECO:0000313" key="4">
    <source>
        <dbReference type="Proteomes" id="UP001188597"/>
    </source>
</evidence>
<name>A0AA89BGA7_9ASTE</name>
<feature type="repeat" description="PPR" evidence="2">
    <location>
        <begin position="124"/>
        <end position="158"/>
    </location>
</feature>
<dbReference type="GO" id="GO:0003723">
    <property type="term" value="F:RNA binding"/>
    <property type="evidence" value="ECO:0007669"/>
    <property type="project" value="InterPro"/>
</dbReference>
<reference evidence="3" key="1">
    <citation type="submission" date="2022-12" db="EMBL/GenBank/DDBJ databases">
        <title>Draft genome assemblies for two species of Escallonia (Escalloniales).</title>
        <authorList>
            <person name="Chanderbali A."/>
            <person name="Dervinis C."/>
            <person name="Anghel I."/>
            <person name="Soltis D."/>
            <person name="Soltis P."/>
            <person name="Zapata F."/>
        </authorList>
    </citation>
    <scope>NUCLEOTIDE SEQUENCE</scope>
    <source>
        <strain evidence="3">UCBG64.0493</strain>
        <tissue evidence="3">Leaf</tissue>
    </source>
</reference>
<evidence type="ECO:0000256" key="2">
    <source>
        <dbReference type="PROSITE-ProRule" id="PRU00708"/>
    </source>
</evidence>
<gene>
    <name evidence="3" type="ORF">RJ639_000792</name>
</gene>
<protein>
    <recommendedName>
        <fullName evidence="5">Pentatricopeptide repeat-containing protein</fullName>
    </recommendedName>
</protein>
<dbReference type="NCBIfam" id="TIGR00756">
    <property type="entry name" value="PPR"/>
    <property type="match status" value="4"/>
</dbReference>
<dbReference type="FunFam" id="1.25.40.10:FF:000184">
    <property type="entry name" value="Pentatricopeptide repeat-containing protein, chloroplastic"/>
    <property type="match status" value="1"/>
</dbReference>
<evidence type="ECO:0000313" key="3">
    <source>
        <dbReference type="EMBL" id="KAK3042734.1"/>
    </source>
</evidence>
<comment type="caution">
    <text evidence="3">The sequence shown here is derived from an EMBL/GenBank/DDBJ whole genome shotgun (WGS) entry which is preliminary data.</text>
</comment>
<dbReference type="Pfam" id="PF01535">
    <property type="entry name" value="PPR"/>
    <property type="match status" value="2"/>
</dbReference>
<dbReference type="PANTHER" id="PTHR47926">
    <property type="entry name" value="PENTATRICOPEPTIDE REPEAT-CONTAINING PROTEIN"/>
    <property type="match status" value="1"/>
</dbReference>
<evidence type="ECO:0008006" key="5">
    <source>
        <dbReference type="Google" id="ProtNLM"/>
    </source>
</evidence>
<keyword evidence="4" id="KW-1185">Reference proteome</keyword>
<organism evidence="3 4">
    <name type="scientific">Escallonia herrerae</name>
    <dbReference type="NCBI Taxonomy" id="1293975"/>
    <lineage>
        <taxon>Eukaryota</taxon>
        <taxon>Viridiplantae</taxon>
        <taxon>Streptophyta</taxon>
        <taxon>Embryophyta</taxon>
        <taxon>Tracheophyta</taxon>
        <taxon>Spermatophyta</taxon>
        <taxon>Magnoliopsida</taxon>
        <taxon>eudicotyledons</taxon>
        <taxon>Gunneridae</taxon>
        <taxon>Pentapetalae</taxon>
        <taxon>asterids</taxon>
        <taxon>campanulids</taxon>
        <taxon>Escalloniales</taxon>
        <taxon>Escalloniaceae</taxon>
        <taxon>Escallonia</taxon>
    </lineage>
</organism>
<dbReference type="FunFam" id="1.25.40.10:FF:000348">
    <property type="entry name" value="Pentatricopeptide repeat-containing protein chloroplastic"/>
    <property type="match status" value="1"/>
</dbReference>
<feature type="repeat" description="PPR" evidence="2">
    <location>
        <begin position="329"/>
        <end position="359"/>
    </location>
</feature>
<dbReference type="InterPro" id="IPR046960">
    <property type="entry name" value="PPR_At4g14850-like_plant"/>
</dbReference>